<comment type="pathway">
    <text evidence="2">Amino-acid biosynthesis; L-histidine biosynthesis; L-histidine from 5-phospho-alpha-D-ribose 1-diphosphate: step 7/9.</text>
</comment>
<evidence type="ECO:0000259" key="13">
    <source>
        <dbReference type="Pfam" id="PF00155"/>
    </source>
</evidence>
<evidence type="ECO:0000256" key="10">
    <source>
        <dbReference type="ARBA" id="ARBA00030262"/>
    </source>
</evidence>
<keyword evidence="7 14" id="KW-0808">Transferase</keyword>
<dbReference type="PANTHER" id="PTHR42885">
    <property type="entry name" value="HISTIDINOL-PHOSPHATE AMINOTRANSFERASE-RELATED"/>
    <property type="match status" value="1"/>
</dbReference>
<gene>
    <name evidence="14" type="ORF">Micbo1qcDRAFT_123603</name>
</gene>
<keyword evidence="9" id="KW-0368">Histidine biosynthesis</keyword>
<dbReference type="GO" id="GO:0000105">
    <property type="term" value="P:L-histidine biosynthetic process"/>
    <property type="evidence" value="ECO:0007669"/>
    <property type="project" value="UniProtKB-KW"/>
</dbReference>
<name>A0A136IT73_9PEZI</name>
<dbReference type="InParanoid" id="A0A136IT73"/>
<comment type="cofactor">
    <cofactor evidence="1 12">
        <name>pyridoxal 5'-phosphate</name>
        <dbReference type="ChEBI" id="CHEBI:597326"/>
    </cofactor>
</comment>
<dbReference type="Pfam" id="PF00155">
    <property type="entry name" value="Aminotran_1_2"/>
    <property type="match status" value="1"/>
</dbReference>
<organism evidence="14 15">
    <name type="scientific">Microdochium bolleyi</name>
    <dbReference type="NCBI Taxonomy" id="196109"/>
    <lineage>
        <taxon>Eukaryota</taxon>
        <taxon>Fungi</taxon>
        <taxon>Dikarya</taxon>
        <taxon>Ascomycota</taxon>
        <taxon>Pezizomycotina</taxon>
        <taxon>Sordariomycetes</taxon>
        <taxon>Xylariomycetidae</taxon>
        <taxon>Xylariales</taxon>
        <taxon>Microdochiaceae</taxon>
        <taxon>Microdochium</taxon>
    </lineage>
</organism>
<evidence type="ECO:0000256" key="9">
    <source>
        <dbReference type="ARBA" id="ARBA00023102"/>
    </source>
</evidence>
<evidence type="ECO:0000256" key="6">
    <source>
        <dbReference type="ARBA" id="ARBA00022605"/>
    </source>
</evidence>
<protein>
    <recommendedName>
        <fullName evidence="4">histidinol-phosphate transaminase</fullName>
        <ecNumber evidence="4">2.6.1.9</ecNumber>
    </recommendedName>
    <alternativeName>
        <fullName evidence="10">Imidazole acetol-phosphate transaminase</fullName>
    </alternativeName>
</protein>
<evidence type="ECO:0000256" key="4">
    <source>
        <dbReference type="ARBA" id="ARBA00012748"/>
    </source>
</evidence>
<dbReference type="PROSITE" id="PS00599">
    <property type="entry name" value="AA_TRANSFER_CLASS_2"/>
    <property type="match status" value="1"/>
</dbReference>
<evidence type="ECO:0000256" key="3">
    <source>
        <dbReference type="ARBA" id="ARBA00008392"/>
    </source>
</evidence>
<sequence length="408" mass="44381">MPQPFDVRKCARPNVIDLPLYTTPRCQYPDNEAMTLLDANENPFGPSITKDDAASGCNGDLGAQTLKMNRYPDLNQTKLKQMFCEFRNDDQCSTQLGAENVTLCVGADEAIDVVIRAFCTPGRDKILITPPTYGIYHTFASINDNKVVQVHLDADDNFALRAKDIKTALAQDPCIKVVFLCSPGNPAGNLLPATDITDILDLSGWNGIVVVDEAYVDFAPPGTSFAPKVTHWPNLVVIQTLSKAFGLAGIRLGAIFAQPEISRVLNNVKNPFNLSASTIALAKNALQPAGISLMEGNVKKMAEQSERLRKGLAEMPAVDRILGGEHTSFVLVRFLDKPEDLGGVPDNSVAQYLANHMETRSQILVGYRGYEHGCEGCLRIAIGSRNEVDAVLTSIREGLEELHALKVA</sequence>
<dbReference type="InterPro" id="IPR015422">
    <property type="entry name" value="PyrdxlP-dep_Trfase_small"/>
</dbReference>
<evidence type="ECO:0000256" key="8">
    <source>
        <dbReference type="ARBA" id="ARBA00022898"/>
    </source>
</evidence>
<dbReference type="InterPro" id="IPR001917">
    <property type="entry name" value="Aminotrans_II_pyridoxalP_BS"/>
</dbReference>
<dbReference type="GO" id="GO:0004400">
    <property type="term" value="F:histidinol-phosphate transaminase activity"/>
    <property type="evidence" value="ECO:0007669"/>
    <property type="project" value="UniProtKB-EC"/>
</dbReference>
<dbReference type="SUPFAM" id="SSF53383">
    <property type="entry name" value="PLP-dependent transferases"/>
    <property type="match status" value="1"/>
</dbReference>
<evidence type="ECO:0000313" key="14">
    <source>
        <dbReference type="EMBL" id="KXJ88083.1"/>
    </source>
</evidence>
<keyword evidence="15" id="KW-1185">Reference proteome</keyword>
<dbReference type="EC" id="2.6.1.9" evidence="4"/>
<keyword evidence="6" id="KW-0028">Amino-acid biosynthesis</keyword>
<dbReference type="NCBIfam" id="TIGR01141">
    <property type="entry name" value="hisC"/>
    <property type="match status" value="1"/>
</dbReference>
<evidence type="ECO:0000256" key="12">
    <source>
        <dbReference type="RuleBase" id="RU003693"/>
    </source>
</evidence>
<evidence type="ECO:0000256" key="2">
    <source>
        <dbReference type="ARBA" id="ARBA00005011"/>
    </source>
</evidence>
<reference evidence="15" key="1">
    <citation type="submission" date="2016-02" db="EMBL/GenBank/DDBJ databases">
        <title>Draft genome sequence of Microdochium bolleyi, a fungal endophyte of beachgrass.</title>
        <authorList>
            <consortium name="DOE Joint Genome Institute"/>
            <person name="David A.S."/>
            <person name="May G."/>
            <person name="Haridas S."/>
            <person name="Lim J."/>
            <person name="Wang M."/>
            <person name="Labutti K."/>
            <person name="Lipzen A."/>
            <person name="Barry K."/>
            <person name="Grigoriev I.V."/>
        </authorList>
    </citation>
    <scope>NUCLEOTIDE SEQUENCE [LARGE SCALE GENOMIC DNA]</scope>
    <source>
        <strain evidence="15">J235TASD1</strain>
    </source>
</reference>
<dbReference type="Gene3D" id="3.40.640.10">
    <property type="entry name" value="Type I PLP-dependent aspartate aminotransferase-like (Major domain)"/>
    <property type="match status" value="1"/>
</dbReference>
<dbReference type="InterPro" id="IPR004839">
    <property type="entry name" value="Aminotransferase_I/II_large"/>
</dbReference>
<evidence type="ECO:0000256" key="5">
    <source>
        <dbReference type="ARBA" id="ARBA00022576"/>
    </source>
</evidence>
<feature type="domain" description="Aminotransferase class I/classII large" evidence="13">
    <location>
        <begin position="35"/>
        <end position="395"/>
    </location>
</feature>
<comment type="catalytic activity">
    <reaction evidence="11">
        <text>L-histidinol phosphate + 2-oxoglutarate = 3-(imidazol-4-yl)-2-oxopropyl phosphate + L-glutamate</text>
        <dbReference type="Rhea" id="RHEA:23744"/>
        <dbReference type="ChEBI" id="CHEBI:16810"/>
        <dbReference type="ChEBI" id="CHEBI:29985"/>
        <dbReference type="ChEBI" id="CHEBI:57766"/>
        <dbReference type="ChEBI" id="CHEBI:57980"/>
        <dbReference type="EC" id="2.6.1.9"/>
    </reaction>
</comment>
<keyword evidence="5" id="KW-0032">Aminotransferase</keyword>
<dbReference type="GO" id="GO:0030170">
    <property type="term" value="F:pyridoxal phosphate binding"/>
    <property type="evidence" value="ECO:0007669"/>
    <property type="project" value="InterPro"/>
</dbReference>
<comment type="similarity">
    <text evidence="3 12">Belongs to the class-II pyridoxal-phosphate-dependent aminotransferase family.</text>
</comment>
<evidence type="ECO:0000256" key="1">
    <source>
        <dbReference type="ARBA" id="ARBA00001933"/>
    </source>
</evidence>
<evidence type="ECO:0000256" key="7">
    <source>
        <dbReference type="ARBA" id="ARBA00022679"/>
    </source>
</evidence>
<dbReference type="Gene3D" id="3.90.1150.10">
    <property type="entry name" value="Aspartate Aminotransferase, domain 1"/>
    <property type="match status" value="1"/>
</dbReference>
<dbReference type="InterPro" id="IPR005861">
    <property type="entry name" value="HisP_aminotrans"/>
</dbReference>
<dbReference type="CDD" id="cd00609">
    <property type="entry name" value="AAT_like"/>
    <property type="match status" value="1"/>
</dbReference>
<evidence type="ECO:0000313" key="15">
    <source>
        <dbReference type="Proteomes" id="UP000070501"/>
    </source>
</evidence>
<dbReference type="Proteomes" id="UP000070501">
    <property type="component" value="Unassembled WGS sequence"/>
</dbReference>
<dbReference type="PANTHER" id="PTHR42885:SF2">
    <property type="entry name" value="HISTIDINOL-PHOSPHATE AMINOTRANSFERASE"/>
    <property type="match status" value="1"/>
</dbReference>
<evidence type="ECO:0000256" key="11">
    <source>
        <dbReference type="ARBA" id="ARBA00047481"/>
    </source>
</evidence>
<dbReference type="InterPro" id="IPR015421">
    <property type="entry name" value="PyrdxlP-dep_Trfase_major"/>
</dbReference>
<accession>A0A136IT73</accession>
<dbReference type="InterPro" id="IPR015424">
    <property type="entry name" value="PyrdxlP-dep_Trfase"/>
</dbReference>
<keyword evidence="8 12" id="KW-0663">Pyridoxal phosphate</keyword>
<proteinExistence type="inferred from homology"/>
<dbReference type="EMBL" id="KQ964259">
    <property type="protein sequence ID" value="KXJ88083.1"/>
    <property type="molecule type" value="Genomic_DNA"/>
</dbReference>
<dbReference type="OrthoDB" id="2015537at2759"/>
<dbReference type="STRING" id="196109.A0A136IT73"/>
<dbReference type="AlphaFoldDB" id="A0A136IT73"/>